<dbReference type="GO" id="GO:0009007">
    <property type="term" value="F:site-specific DNA-methyltransferase (adenine-specific) activity"/>
    <property type="evidence" value="ECO:0007669"/>
    <property type="project" value="UniProtKB-EC"/>
</dbReference>
<dbReference type="EMBL" id="CP002116">
    <property type="protein sequence ID" value="ADK81995.1"/>
    <property type="molecule type" value="Genomic_DNA"/>
</dbReference>
<dbReference type="eggNOG" id="COG3392">
    <property type="taxonomic scope" value="Bacteria"/>
</dbReference>
<dbReference type="AlphaFoldDB" id="E1R3M4"/>
<keyword evidence="4" id="KW-0949">S-adenosyl-L-methionine</keyword>
<organism evidence="6 7">
    <name type="scientific">Sediminispirochaeta smaragdinae (strain DSM 11293 / JCM 15392 / SEBR 4228)</name>
    <name type="common">Spirochaeta smaragdinae</name>
    <dbReference type="NCBI Taxonomy" id="573413"/>
    <lineage>
        <taxon>Bacteria</taxon>
        <taxon>Pseudomonadati</taxon>
        <taxon>Spirochaetota</taxon>
        <taxon>Spirochaetia</taxon>
        <taxon>Spirochaetales</taxon>
        <taxon>Spirochaetaceae</taxon>
        <taxon>Sediminispirochaeta</taxon>
    </lineage>
</organism>
<dbReference type="GO" id="GO:0003676">
    <property type="term" value="F:nucleic acid binding"/>
    <property type="evidence" value="ECO:0007669"/>
    <property type="project" value="InterPro"/>
</dbReference>
<dbReference type="STRING" id="573413.Spirs_2892"/>
<dbReference type="Gene3D" id="3.40.50.150">
    <property type="entry name" value="Vaccinia Virus protein VP39"/>
    <property type="match status" value="1"/>
</dbReference>
<evidence type="ECO:0000313" key="7">
    <source>
        <dbReference type="Proteomes" id="UP000002318"/>
    </source>
</evidence>
<dbReference type="InterPro" id="IPR029063">
    <property type="entry name" value="SAM-dependent_MTases_sf"/>
</dbReference>
<dbReference type="PROSITE" id="PS00092">
    <property type="entry name" value="N6_MTASE"/>
    <property type="match status" value="1"/>
</dbReference>
<dbReference type="InterPro" id="IPR002052">
    <property type="entry name" value="DNA_methylase_N6_adenine_CS"/>
</dbReference>
<dbReference type="Pfam" id="PF02086">
    <property type="entry name" value="MethyltransfD12"/>
    <property type="match status" value="1"/>
</dbReference>
<comment type="catalytic activity">
    <reaction evidence="5">
        <text>a 2'-deoxyadenosine in DNA + S-adenosyl-L-methionine = an N(6)-methyl-2'-deoxyadenosine in DNA + S-adenosyl-L-homocysteine + H(+)</text>
        <dbReference type="Rhea" id="RHEA:15197"/>
        <dbReference type="Rhea" id="RHEA-COMP:12418"/>
        <dbReference type="Rhea" id="RHEA-COMP:12419"/>
        <dbReference type="ChEBI" id="CHEBI:15378"/>
        <dbReference type="ChEBI" id="CHEBI:57856"/>
        <dbReference type="ChEBI" id="CHEBI:59789"/>
        <dbReference type="ChEBI" id="CHEBI:90615"/>
        <dbReference type="ChEBI" id="CHEBI:90616"/>
        <dbReference type="EC" id="2.1.1.72"/>
    </reaction>
</comment>
<protein>
    <recommendedName>
        <fullName evidence="1">site-specific DNA-methyltransferase (adenine-specific)</fullName>
        <ecNumber evidence="1">2.1.1.72</ecNumber>
    </recommendedName>
</protein>
<dbReference type="SUPFAM" id="SSF53335">
    <property type="entry name" value="S-adenosyl-L-methionine-dependent methyltransferases"/>
    <property type="match status" value="1"/>
</dbReference>
<accession>E1R3M4</accession>
<dbReference type="KEGG" id="ssm:Spirs_2892"/>
<keyword evidence="7" id="KW-1185">Reference proteome</keyword>
<dbReference type="PRINTS" id="PR00505">
    <property type="entry name" value="D12N6MTFRASE"/>
</dbReference>
<name>E1R3M4_SEDSS</name>
<evidence type="ECO:0000256" key="4">
    <source>
        <dbReference type="ARBA" id="ARBA00022691"/>
    </source>
</evidence>
<keyword evidence="2 6" id="KW-0489">Methyltransferase</keyword>
<dbReference type="RefSeq" id="WP_013255454.1">
    <property type="nucleotide sequence ID" value="NC_014364.1"/>
</dbReference>
<dbReference type="GO" id="GO:0009307">
    <property type="term" value="P:DNA restriction-modification system"/>
    <property type="evidence" value="ECO:0007669"/>
    <property type="project" value="InterPro"/>
</dbReference>
<dbReference type="InterPro" id="IPR012327">
    <property type="entry name" value="MeTrfase_D12"/>
</dbReference>
<evidence type="ECO:0000256" key="1">
    <source>
        <dbReference type="ARBA" id="ARBA00011900"/>
    </source>
</evidence>
<evidence type="ECO:0000256" key="2">
    <source>
        <dbReference type="ARBA" id="ARBA00022603"/>
    </source>
</evidence>
<dbReference type="OrthoDB" id="9805629at2"/>
<dbReference type="HOGENOM" id="CLU_034356_0_0_12"/>
<sequence length="551" mass="62221">MHEAYVTDQLIAYIGNKRRLLPFFNDVFAELEELTPIRNFLDPFAGSGAVSRLAKSRGYRVFAGDLEEYSRLLVSASVIPSPEEAEKVLVPFGGLSLYSTLQRIGEQESPALQPYISRYYAPASTEHADYRRERLFYTKENALFIDRVREHIETLIPGNPTEPNLRLAKDLMIAPLLYEAATKVNTSGVFKACHKGFGGHGRDALKRITSPLRLSVPPLINGPSGSAAFRCDAARLLSEHPFDLCYIDPPYNQHQYGSNYHLLNTIALWDKPPIGNELDATGHLIHKAGIRSDWKATRSAFCSKSTVAGAFRELMELSHGRLMAFSYSSDGIFPLEELFDLLSQYGSVSVYSSDYTVYRGGRQSPTKSNRNIELLFVVDRSLSGSQHPSGHRLLQRLLLLRKIESLLSEAFVPQRLISCFRTSLDRVELRSGLSMKSDRLYRFTSFPGETLDRLTDDDLRQIAKGLDAARCRDRAEEAGVLRRLISEQPKRGDERRLISCLRKMAHKKYRALWKEEVAKTKGLIAEDPIRFSSLERELSALEALAHRRFSG</sequence>
<gene>
    <name evidence="6" type="ordered locus">Spirs_2892</name>
</gene>
<dbReference type="REBASE" id="27162">
    <property type="entry name" value="M.SsmMII"/>
</dbReference>
<evidence type="ECO:0000256" key="3">
    <source>
        <dbReference type="ARBA" id="ARBA00022679"/>
    </source>
</evidence>
<dbReference type="Proteomes" id="UP000002318">
    <property type="component" value="Chromosome"/>
</dbReference>
<keyword evidence="3 6" id="KW-0808">Transferase</keyword>
<dbReference type="GO" id="GO:0032259">
    <property type="term" value="P:methylation"/>
    <property type="evidence" value="ECO:0007669"/>
    <property type="project" value="UniProtKB-KW"/>
</dbReference>
<proteinExistence type="predicted"/>
<evidence type="ECO:0000256" key="5">
    <source>
        <dbReference type="ARBA" id="ARBA00047942"/>
    </source>
</evidence>
<dbReference type="EC" id="2.1.1.72" evidence="1"/>
<evidence type="ECO:0000313" key="6">
    <source>
        <dbReference type="EMBL" id="ADK81995.1"/>
    </source>
</evidence>
<reference evidence="6 7" key="1">
    <citation type="journal article" date="2010" name="Stand. Genomic Sci.">
        <title>Complete genome sequence of Spirochaeta smaragdinae type strain (SEBR 4228).</title>
        <authorList>
            <person name="Mavromatis K."/>
            <person name="Yasawong M."/>
            <person name="Chertkov O."/>
            <person name="Lapidus A."/>
            <person name="Lucas S."/>
            <person name="Nolan M."/>
            <person name="Del Rio T.G."/>
            <person name="Tice H."/>
            <person name="Cheng J.F."/>
            <person name="Pitluck S."/>
            <person name="Liolios K."/>
            <person name="Ivanova N."/>
            <person name="Tapia R."/>
            <person name="Han C."/>
            <person name="Bruce D."/>
            <person name="Goodwin L."/>
            <person name="Pati A."/>
            <person name="Chen A."/>
            <person name="Palaniappan K."/>
            <person name="Land M."/>
            <person name="Hauser L."/>
            <person name="Chang Y.J."/>
            <person name="Jeffries C.D."/>
            <person name="Detter J.C."/>
            <person name="Rohde M."/>
            <person name="Brambilla E."/>
            <person name="Spring S."/>
            <person name="Goker M."/>
            <person name="Sikorski J."/>
            <person name="Woyke T."/>
            <person name="Bristow J."/>
            <person name="Eisen J.A."/>
            <person name="Markowitz V."/>
            <person name="Hugenholtz P."/>
            <person name="Klenk H.P."/>
            <person name="Kyrpides N.C."/>
        </authorList>
    </citation>
    <scope>NUCLEOTIDE SEQUENCE [LARGE SCALE GENOMIC DNA]</scope>
    <source>
        <strain evidence="7">DSM 11293 / JCM 15392 / SEBR 4228</strain>
    </source>
</reference>